<sequence>MKGGGGGGGGGAIAAASATRVRNTHVFPRRFLRPQVSVVVWNYLRTAGLGAARLADSTHYADPLLSRARCSDLTPAGWCEVTGRMFSPRTRQSAPELWDIRTARLISAR</sequence>
<dbReference type="EMBL" id="VSRR010026561">
    <property type="protein sequence ID" value="MPC67660.1"/>
    <property type="molecule type" value="Genomic_DNA"/>
</dbReference>
<dbReference type="Proteomes" id="UP000324222">
    <property type="component" value="Unassembled WGS sequence"/>
</dbReference>
<protein>
    <submittedName>
        <fullName evidence="1">Uncharacterized protein</fullName>
    </submittedName>
</protein>
<name>A0A5B7H6C8_PORTR</name>
<organism evidence="1 2">
    <name type="scientific">Portunus trituberculatus</name>
    <name type="common">Swimming crab</name>
    <name type="synonym">Neptunus trituberculatus</name>
    <dbReference type="NCBI Taxonomy" id="210409"/>
    <lineage>
        <taxon>Eukaryota</taxon>
        <taxon>Metazoa</taxon>
        <taxon>Ecdysozoa</taxon>
        <taxon>Arthropoda</taxon>
        <taxon>Crustacea</taxon>
        <taxon>Multicrustacea</taxon>
        <taxon>Malacostraca</taxon>
        <taxon>Eumalacostraca</taxon>
        <taxon>Eucarida</taxon>
        <taxon>Decapoda</taxon>
        <taxon>Pleocyemata</taxon>
        <taxon>Brachyura</taxon>
        <taxon>Eubrachyura</taxon>
        <taxon>Portunoidea</taxon>
        <taxon>Portunidae</taxon>
        <taxon>Portuninae</taxon>
        <taxon>Portunus</taxon>
    </lineage>
</organism>
<accession>A0A5B7H6C8</accession>
<keyword evidence="2" id="KW-1185">Reference proteome</keyword>
<evidence type="ECO:0000313" key="2">
    <source>
        <dbReference type="Proteomes" id="UP000324222"/>
    </source>
</evidence>
<dbReference type="AlphaFoldDB" id="A0A5B7H6C8"/>
<comment type="caution">
    <text evidence="1">The sequence shown here is derived from an EMBL/GenBank/DDBJ whole genome shotgun (WGS) entry which is preliminary data.</text>
</comment>
<evidence type="ECO:0000313" key="1">
    <source>
        <dbReference type="EMBL" id="MPC67660.1"/>
    </source>
</evidence>
<reference evidence="1 2" key="1">
    <citation type="submission" date="2019-05" db="EMBL/GenBank/DDBJ databases">
        <title>Another draft genome of Portunus trituberculatus and its Hox gene families provides insights of decapod evolution.</title>
        <authorList>
            <person name="Jeong J.-H."/>
            <person name="Song I."/>
            <person name="Kim S."/>
            <person name="Choi T."/>
            <person name="Kim D."/>
            <person name="Ryu S."/>
            <person name="Kim W."/>
        </authorList>
    </citation>
    <scope>NUCLEOTIDE SEQUENCE [LARGE SCALE GENOMIC DNA]</scope>
    <source>
        <tissue evidence="1">Muscle</tissue>
    </source>
</reference>
<proteinExistence type="predicted"/>
<gene>
    <name evidence="1" type="ORF">E2C01_061839</name>
</gene>